<dbReference type="EMBL" id="AZEY01000077">
    <property type="protein sequence ID" value="KRL65064.1"/>
    <property type="molecule type" value="Genomic_DNA"/>
</dbReference>
<evidence type="ECO:0000313" key="1">
    <source>
        <dbReference type="EMBL" id="KRL65064.1"/>
    </source>
</evidence>
<proteinExistence type="predicted"/>
<dbReference type="InterPro" id="IPR003718">
    <property type="entry name" value="OsmC/Ohr_fam"/>
</dbReference>
<dbReference type="PATRIC" id="fig|1423739.3.peg.587"/>
<dbReference type="InterPro" id="IPR036102">
    <property type="entry name" value="OsmC/Ohrsf"/>
</dbReference>
<reference evidence="1 2" key="1">
    <citation type="journal article" date="2015" name="Genome Announc.">
        <title>Expanding the biotechnology potential of lactobacilli through comparative genomics of 213 strains and associated genera.</title>
        <authorList>
            <person name="Sun Z."/>
            <person name="Harris H.M."/>
            <person name="McCann A."/>
            <person name="Guo C."/>
            <person name="Argimon S."/>
            <person name="Zhang W."/>
            <person name="Yang X."/>
            <person name="Jeffery I.B."/>
            <person name="Cooney J.C."/>
            <person name="Kagawa T.F."/>
            <person name="Liu W."/>
            <person name="Song Y."/>
            <person name="Salvetti E."/>
            <person name="Wrobel A."/>
            <person name="Rasinkangas P."/>
            <person name="Parkhill J."/>
            <person name="Rea M.C."/>
            <person name="O'Sullivan O."/>
            <person name="Ritari J."/>
            <person name="Douillard F.P."/>
            <person name="Paul Ross R."/>
            <person name="Yang R."/>
            <person name="Briner A.E."/>
            <person name="Felis G.E."/>
            <person name="de Vos W.M."/>
            <person name="Barrangou R."/>
            <person name="Klaenhammer T.R."/>
            <person name="Caufield P.W."/>
            <person name="Cui Y."/>
            <person name="Zhang H."/>
            <person name="O'Toole P.W."/>
        </authorList>
    </citation>
    <scope>NUCLEOTIDE SEQUENCE [LARGE SCALE GENOMIC DNA]</scope>
    <source>
        <strain evidence="1 2">DSM 14421</strain>
    </source>
</reference>
<dbReference type="InterPro" id="IPR052924">
    <property type="entry name" value="OsmC/Ohr_hydroprdx_reductase"/>
</dbReference>
<dbReference type="SUPFAM" id="SSF82784">
    <property type="entry name" value="OsmC-like"/>
    <property type="match status" value="1"/>
</dbReference>
<name>A0A0R1SHB0_9LACO</name>
<dbReference type="InterPro" id="IPR015946">
    <property type="entry name" value="KH_dom-like_a/b"/>
</dbReference>
<dbReference type="PANTHER" id="PTHR35368:SF1">
    <property type="entry name" value="HYDROPEROXIDE REDUCTASE"/>
    <property type="match status" value="1"/>
</dbReference>
<dbReference type="PANTHER" id="PTHR35368">
    <property type="entry name" value="HYDROPEROXIDE REDUCTASE"/>
    <property type="match status" value="1"/>
</dbReference>
<dbReference type="AlphaFoldDB" id="A0A0R1SHB0"/>
<dbReference type="Proteomes" id="UP000052013">
    <property type="component" value="Unassembled WGS sequence"/>
</dbReference>
<dbReference type="RefSeq" id="WP_057865032.1">
    <property type="nucleotide sequence ID" value="NZ_AZEY01000077.1"/>
</dbReference>
<organism evidence="1 2">
    <name type="scientific">Lentilactobacillus diolivorans DSM 14421</name>
    <dbReference type="NCBI Taxonomy" id="1423739"/>
    <lineage>
        <taxon>Bacteria</taxon>
        <taxon>Bacillati</taxon>
        <taxon>Bacillota</taxon>
        <taxon>Bacilli</taxon>
        <taxon>Lactobacillales</taxon>
        <taxon>Lactobacillaceae</taxon>
        <taxon>Lentilactobacillus</taxon>
    </lineage>
</organism>
<accession>A0A0R1SHB0</accession>
<sequence>MGKYIVHSKLRNIGAQVQTQTGQHQFIVDEPIVGHGTDAGPNPVQYLLAAVGGCLAITANDIARKDPSLEIKKFEVKTSGETSLYQDKSSDVSKIKIQIHVETNLDNQHQKYFIHQVLKECTVHKTLSGAVPIETIID</sequence>
<dbReference type="Pfam" id="PF02566">
    <property type="entry name" value="OsmC"/>
    <property type="match status" value="1"/>
</dbReference>
<evidence type="ECO:0000313" key="2">
    <source>
        <dbReference type="Proteomes" id="UP000052013"/>
    </source>
</evidence>
<dbReference type="Gene3D" id="3.30.300.20">
    <property type="match status" value="1"/>
</dbReference>
<dbReference type="STRING" id="1423739.FC85_GL000559"/>
<comment type="caution">
    <text evidence="1">The sequence shown here is derived from an EMBL/GenBank/DDBJ whole genome shotgun (WGS) entry which is preliminary data.</text>
</comment>
<protein>
    <submittedName>
        <fullName evidence="1">OsmC family protein</fullName>
    </submittedName>
</protein>
<gene>
    <name evidence="1" type="ORF">FC85_GL000559</name>
</gene>